<proteinExistence type="predicted"/>
<evidence type="ECO:0000313" key="2">
    <source>
        <dbReference type="EMBL" id="KAG8222712.1"/>
    </source>
</evidence>
<dbReference type="AlphaFoldDB" id="A0A8K0NV16"/>
<protein>
    <submittedName>
        <fullName evidence="2">Uncharacterized protein</fullName>
    </submittedName>
</protein>
<comment type="caution">
    <text evidence="2">The sequence shown here is derived from an EMBL/GenBank/DDBJ whole genome shotgun (WGS) entry which is preliminary data.</text>
</comment>
<organism evidence="2 3">
    <name type="scientific">Ladona fulva</name>
    <name type="common">Scarce chaser dragonfly</name>
    <name type="synonym">Libellula fulva</name>
    <dbReference type="NCBI Taxonomy" id="123851"/>
    <lineage>
        <taxon>Eukaryota</taxon>
        <taxon>Metazoa</taxon>
        <taxon>Ecdysozoa</taxon>
        <taxon>Arthropoda</taxon>
        <taxon>Hexapoda</taxon>
        <taxon>Insecta</taxon>
        <taxon>Pterygota</taxon>
        <taxon>Palaeoptera</taxon>
        <taxon>Odonata</taxon>
        <taxon>Epiprocta</taxon>
        <taxon>Anisoptera</taxon>
        <taxon>Libelluloidea</taxon>
        <taxon>Libellulidae</taxon>
        <taxon>Ladona</taxon>
    </lineage>
</organism>
<reference evidence="2" key="2">
    <citation type="submission" date="2017-10" db="EMBL/GenBank/DDBJ databases">
        <title>Ladona fulva Genome sequencing and assembly.</title>
        <authorList>
            <person name="Murali S."/>
            <person name="Richards S."/>
            <person name="Bandaranaike D."/>
            <person name="Bellair M."/>
            <person name="Blankenburg K."/>
            <person name="Chao H."/>
            <person name="Dinh H."/>
            <person name="Doddapaneni H."/>
            <person name="Dugan-Rocha S."/>
            <person name="Elkadiri S."/>
            <person name="Gnanaolivu R."/>
            <person name="Hernandez B."/>
            <person name="Skinner E."/>
            <person name="Javaid M."/>
            <person name="Lee S."/>
            <person name="Li M."/>
            <person name="Ming W."/>
            <person name="Munidasa M."/>
            <person name="Muniz J."/>
            <person name="Nguyen L."/>
            <person name="Hughes D."/>
            <person name="Osuji N."/>
            <person name="Pu L.-L."/>
            <person name="Puazo M."/>
            <person name="Qu C."/>
            <person name="Quiroz J."/>
            <person name="Raj R."/>
            <person name="Weissenberger G."/>
            <person name="Xin Y."/>
            <person name="Zou X."/>
            <person name="Han Y."/>
            <person name="Worley K."/>
            <person name="Muzny D."/>
            <person name="Gibbs R."/>
        </authorList>
    </citation>
    <scope>NUCLEOTIDE SEQUENCE</scope>
    <source>
        <strain evidence="2">Sampled in the wild</strain>
    </source>
</reference>
<gene>
    <name evidence="2" type="ORF">J437_LFUL001881</name>
</gene>
<feature type="region of interest" description="Disordered" evidence="1">
    <location>
        <begin position="1"/>
        <end position="50"/>
    </location>
</feature>
<feature type="compositionally biased region" description="Basic residues" evidence="1">
    <location>
        <begin position="1"/>
        <end position="11"/>
    </location>
</feature>
<keyword evidence="3" id="KW-1185">Reference proteome</keyword>
<name>A0A8K0NV16_LADFU</name>
<dbReference type="Proteomes" id="UP000792457">
    <property type="component" value="Unassembled WGS sequence"/>
</dbReference>
<reference evidence="2" key="1">
    <citation type="submission" date="2013-04" db="EMBL/GenBank/DDBJ databases">
        <authorList>
            <person name="Qu J."/>
            <person name="Murali S.C."/>
            <person name="Bandaranaike D."/>
            <person name="Bellair M."/>
            <person name="Blankenburg K."/>
            <person name="Chao H."/>
            <person name="Dinh H."/>
            <person name="Doddapaneni H."/>
            <person name="Downs B."/>
            <person name="Dugan-Rocha S."/>
            <person name="Elkadiri S."/>
            <person name="Gnanaolivu R.D."/>
            <person name="Hernandez B."/>
            <person name="Javaid M."/>
            <person name="Jayaseelan J.C."/>
            <person name="Lee S."/>
            <person name="Li M."/>
            <person name="Ming W."/>
            <person name="Munidasa M."/>
            <person name="Muniz J."/>
            <person name="Nguyen L."/>
            <person name="Ongeri F."/>
            <person name="Osuji N."/>
            <person name="Pu L.-L."/>
            <person name="Puazo M."/>
            <person name="Qu C."/>
            <person name="Quiroz J."/>
            <person name="Raj R."/>
            <person name="Weissenberger G."/>
            <person name="Xin Y."/>
            <person name="Zou X."/>
            <person name="Han Y."/>
            <person name="Richards S."/>
            <person name="Worley K."/>
            <person name="Muzny D."/>
            <person name="Gibbs R."/>
        </authorList>
    </citation>
    <scope>NUCLEOTIDE SEQUENCE</scope>
    <source>
        <strain evidence="2">Sampled in the wild</strain>
    </source>
</reference>
<dbReference type="OrthoDB" id="6338233at2759"/>
<feature type="compositionally biased region" description="Basic and acidic residues" evidence="1">
    <location>
        <begin position="12"/>
        <end position="29"/>
    </location>
</feature>
<evidence type="ECO:0000313" key="3">
    <source>
        <dbReference type="Proteomes" id="UP000792457"/>
    </source>
</evidence>
<evidence type="ECO:0000256" key="1">
    <source>
        <dbReference type="SAM" id="MobiDB-lite"/>
    </source>
</evidence>
<accession>A0A8K0NV16</accession>
<sequence>MRPDKRKKNRGRNIEKSDGNSAQERKADENVDNNSESVSSAQKETEKADVSKLVKVEETAEKKTEVPPILNLRRETDELKETKKFSKRQIFSNWDKYDEPIVLEEEDEIHDDFGSLIQRNFSEIMVYSAAVAST</sequence>
<dbReference type="EMBL" id="KZ308142">
    <property type="protein sequence ID" value="KAG8222712.1"/>
    <property type="molecule type" value="Genomic_DNA"/>
</dbReference>